<dbReference type="EMBL" id="JAFIRN010000001">
    <property type="protein sequence ID" value="KAG5857352.1"/>
    <property type="molecule type" value="Genomic_DNA"/>
</dbReference>
<dbReference type="PANTHER" id="PTHR11422">
    <property type="entry name" value="T-CELL SURFACE GLYCOPROTEIN CD4"/>
    <property type="match status" value="1"/>
</dbReference>
<dbReference type="GO" id="GO:0009897">
    <property type="term" value="C:external side of plasma membrane"/>
    <property type="evidence" value="ECO:0007669"/>
    <property type="project" value="TreeGrafter"/>
</dbReference>
<organism evidence="2 3">
    <name type="scientific">Anguilla anguilla</name>
    <name type="common">European freshwater eel</name>
    <name type="synonym">Muraena anguilla</name>
    <dbReference type="NCBI Taxonomy" id="7936"/>
    <lineage>
        <taxon>Eukaryota</taxon>
        <taxon>Metazoa</taxon>
        <taxon>Chordata</taxon>
        <taxon>Craniata</taxon>
        <taxon>Vertebrata</taxon>
        <taxon>Euteleostomi</taxon>
        <taxon>Actinopterygii</taxon>
        <taxon>Neopterygii</taxon>
        <taxon>Teleostei</taxon>
        <taxon>Anguilliformes</taxon>
        <taxon>Anguillidae</taxon>
        <taxon>Anguilla</taxon>
    </lineage>
</organism>
<dbReference type="InterPro" id="IPR007110">
    <property type="entry name" value="Ig-like_dom"/>
</dbReference>
<evidence type="ECO:0000313" key="2">
    <source>
        <dbReference type="EMBL" id="KAG5857352.1"/>
    </source>
</evidence>
<dbReference type="SUPFAM" id="SSF48726">
    <property type="entry name" value="Immunoglobulin"/>
    <property type="match status" value="1"/>
</dbReference>
<comment type="caution">
    <text evidence="2">The sequence shown here is derived from an EMBL/GenBank/DDBJ whole genome shotgun (WGS) entry which is preliminary data.</text>
</comment>
<dbReference type="AlphaFoldDB" id="A0A9D3SBS4"/>
<feature type="non-terminal residue" evidence="2">
    <location>
        <position position="1"/>
    </location>
</feature>
<dbReference type="Gene3D" id="2.60.40.10">
    <property type="entry name" value="Immunoglobulins"/>
    <property type="match status" value="1"/>
</dbReference>
<protein>
    <recommendedName>
        <fullName evidence="1">Ig-like domain-containing protein</fullName>
    </recommendedName>
</protein>
<dbReference type="GO" id="GO:0070374">
    <property type="term" value="P:positive regulation of ERK1 and ERK2 cascade"/>
    <property type="evidence" value="ECO:0007669"/>
    <property type="project" value="TreeGrafter"/>
</dbReference>
<accession>A0A9D3SBS4</accession>
<feature type="domain" description="Ig-like" evidence="1">
    <location>
        <begin position="20"/>
        <end position="97"/>
    </location>
</feature>
<dbReference type="GO" id="GO:0035723">
    <property type="term" value="P:interleukin-15-mediated signaling pathway"/>
    <property type="evidence" value="ECO:0007669"/>
    <property type="project" value="TreeGrafter"/>
</dbReference>
<dbReference type="GO" id="GO:1990782">
    <property type="term" value="F:protein tyrosine kinase binding"/>
    <property type="evidence" value="ECO:0007669"/>
    <property type="project" value="TreeGrafter"/>
</dbReference>
<feature type="non-terminal residue" evidence="2">
    <location>
        <position position="123"/>
    </location>
</feature>
<dbReference type="PANTHER" id="PTHR11422:SF5">
    <property type="entry name" value="DIVERSE IMMUNOGLOBULIN DOMAIN-CONTAINING PROTEIN 1.1 ISOFORM X1-RELATED"/>
    <property type="match status" value="1"/>
</dbReference>
<dbReference type="InterPro" id="IPR013783">
    <property type="entry name" value="Ig-like_fold"/>
</dbReference>
<dbReference type="Proteomes" id="UP001044222">
    <property type="component" value="Unassembled WGS sequence"/>
</dbReference>
<dbReference type="PROSITE" id="PS50835">
    <property type="entry name" value="IG_LIKE"/>
    <property type="match status" value="1"/>
</dbReference>
<evidence type="ECO:0000259" key="1">
    <source>
        <dbReference type="PROSITE" id="PS50835"/>
    </source>
</evidence>
<dbReference type="GO" id="GO:0042110">
    <property type="term" value="P:T cell activation"/>
    <property type="evidence" value="ECO:0007669"/>
    <property type="project" value="TreeGrafter"/>
</dbReference>
<evidence type="ECO:0000313" key="3">
    <source>
        <dbReference type="Proteomes" id="UP001044222"/>
    </source>
</evidence>
<sequence length="123" mass="13664">VYLSILNIFASSPVTELKIGSTVTLVCKLHSPGSCGKSIRVSWVSETGAPLQGNRYKLSESECSSSLTVTLERSDRNMKWRCQLTVEGKLKASHSYTTIFPGKSWLSFLLEDNRSYLPFIIVS</sequence>
<proteinExistence type="predicted"/>
<dbReference type="GO" id="GO:0045121">
    <property type="term" value="C:membrane raft"/>
    <property type="evidence" value="ECO:0007669"/>
    <property type="project" value="TreeGrafter"/>
</dbReference>
<dbReference type="GO" id="GO:0042289">
    <property type="term" value="F:MHC class II protein binding"/>
    <property type="evidence" value="ECO:0007669"/>
    <property type="project" value="TreeGrafter"/>
</dbReference>
<gene>
    <name evidence="2" type="ORF">ANANG_G00018550</name>
</gene>
<reference evidence="2" key="1">
    <citation type="submission" date="2021-01" db="EMBL/GenBank/DDBJ databases">
        <title>A chromosome-scale assembly of European eel, Anguilla anguilla.</title>
        <authorList>
            <person name="Henkel C."/>
            <person name="Jong-Raadsen S.A."/>
            <person name="Dufour S."/>
            <person name="Weltzien F.-A."/>
            <person name="Palstra A.P."/>
            <person name="Pelster B."/>
            <person name="Spaink H.P."/>
            <person name="Van Den Thillart G.E."/>
            <person name="Jansen H."/>
            <person name="Zahm M."/>
            <person name="Klopp C."/>
            <person name="Cedric C."/>
            <person name="Louis A."/>
            <person name="Berthelot C."/>
            <person name="Parey E."/>
            <person name="Roest Crollius H."/>
            <person name="Montfort J."/>
            <person name="Robinson-Rechavi M."/>
            <person name="Bucao C."/>
            <person name="Bouchez O."/>
            <person name="Gislard M."/>
            <person name="Lluch J."/>
            <person name="Milhes M."/>
            <person name="Lampietro C."/>
            <person name="Lopez Roques C."/>
            <person name="Donnadieu C."/>
            <person name="Braasch I."/>
            <person name="Desvignes T."/>
            <person name="Postlethwait J."/>
            <person name="Bobe J."/>
            <person name="Guiguen Y."/>
            <person name="Dirks R."/>
        </authorList>
    </citation>
    <scope>NUCLEOTIDE SEQUENCE</scope>
    <source>
        <strain evidence="2">Tag_6206</strain>
        <tissue evidence="2">Liver</tissue>
    </source>
</reference>
<keyword evidence="3" id="KW-1185">Reference proteome</keyword>
<name>A0A9D3SBS4_ANGAN</name>
<dbReference type="InterPro" id="IPR036179">
    <property type="entry name" value="Ig-like_dom_sf"/>
</dbReference>